<feature type="binding site" evidence="7">
    <location>
        <position position="256"/>
    </location>
    <ligand>
        <name>sn-glycerol 3-phosphate</name>
        <dbReference type="ChEBI" id="CHEBI:57597"/>
    </ligand>
</feature>
<evidence type="ECO:0000256" key="12">
    <source>
        <dbReference type="RuleBase" id="RU000439"/>
    </source>
</evidence>
<dbReference type="STRING" id="1480694.DC28_12485"/>
<evidence type="ECO:0000256" key="2">
    <source>
        <dbReference type="ARBA" id="ARBA00022516"/>
    </source>
</evidence>
<proteinExistence type="inferred from homology"/>
<feature type="binding site" evidence="9">
    <location>
        <begin position="267"/>
        <end position="268"/>
    </location>
    <ligand>
        <name>substrate</name>
    </ligand>
</feature>
<evidence type="ECO:0000259" key="13">
    <source>
        <dbReference type="Pfam" id="PF01210"/>
    </source>
</evidence>
<comment type="caution">
    <text evidence="7">Lacks conserved residue(s) required for the propagation of feature annotation.</text>
</comment>
<dbReference type="EMBL" id="JNUP01000067">
    <property type="protein sequence ID" value="KGE71258.1"/>
    <property type="molecule type" value="Genomic_DNA"/>
</dbReference>
<keyword evidence="7" id="KW-0521">NADP</keyword>
<feature type="binding site" evidence="7">
    <location>
        <position position="268"/>
    </location>
    <ligand>
        <name>sn-glycerol 3-phosphate</name>
        <dbReference type="ChEBI" id="CHEBI:57597"/>
    </ligand>
</feature>
<dbReference type="NCBIfam" id="NF000940">
    <property type="entry name" value="PRK00094.1-2"/>
    <property type="match status" value="1"/>
</dbReference>
<keyword evidence="16" id="KW-1185">Reference proteome</keyword>
<dbReference type="SUPFAM" id="SSF51735">
    <property type="entry name" value="NAD(P)-binding Rossmann-fold domains"/>
    <property type="match status" value="1"/>
</dbReference>
<feature type="binding site" evidence="10">
    <location>
        <position position="146"/>
    </location>
    <ligand>
        <name>NAD(+)</name>
        <dbReference type="ChEBI" id="CHEBI:57540"/>
    </ligand>
</feature>
<evidence type="ECO:0000313" key="16">
    <source>
        <dbReference type="Proteomes" id="UP000029692"/>
    </source>
</evidence>
<dbReference type="Proteomes" id="UP000029692">
    <property type="component" value="Unassembled WGS sequence"/>
</dbReference>
<evidence type="ECO:0000259" key="14">
    <source>
        <dbReference type="Pfam" id="PF07479"/>
    </source>
</evidence>
<dbReference type="EC" id="1.1.1.94" evidence="7"/>
<keyword evidence="6 7" id="KW-1208">Phospholipid metabolism</keyword>
<dbReference type="AlphaFoldDB" id="A0A098QV17"/>
<dbReference type="PANTHER" id="PTHR11728">
    <property type="entry name" value="GLYCEROL-3-PHOSPHATE DEHYDROGENASE"/>
    <property type="match status" value="1"/>
</dbReference>
<keyword evidence="7" id="KW-0963">Cytoplasm</keyword>
<protein>
    <recommendedName>
        <fullName evidence="7">Glycerol-3-phosphate dehydrogenase [NAD(P)+]</fullName>
        <ecNumber evidence="7">1.1.1.94</ecNumber>
    </recommendedName>
    <alternativeName>
        <fullName evidence="7">NAD(P)(+)-dependent glycerol-3-phosphate dehydrogenase</fullName>
    </alternativeName>
    <alternativeName>
        <fullName evidence="7">NAD(P)H-dependent dihydroxyacetone-phosphate reductase</fullName>
    </alternativeName>
</protein>
<dbReference type="NCBIfam" id="NF000942">
    <property type="entry name" value="PRK00094.1-4"/>
    <property type="match status" value="1"/>
</dbReference>
<evidence type="ECO:0000256" key="9">
    <source>
        <dbReference type="PIRSR" id="PIRSR000114-2"/>
    </source>
</evidence>
<keyword evidence="2 7" id="KW-0444">Lipid biosynthesis</keyword>
<dbReference type="GO" id="GO:0005829">
    <property type="term" value="C:cytosol"/>
    <property type="evidence" value="ECO:0007669"/>
    <property type="project" value="TreeGrafter"/>
</dbReference>
<dbReference type="GO" id="GO:0006650">
    <property type="term" value="P:glycerophospholipid metabolic process"/>
    <property type="evidence" value="ECO:0007669"/>
    <property type="project" value="UniProtKB-UniRule"/>
</dbReference>
<dbReference type="GO" id="GO:0005975">
    <property type="term" value="P:carbohydrate metabolic process"/>
    <property type="evidence" value="ECO:0007669"/>
    <property type="project" value="InterPro"/>
</dbReference>
<keyword evidence="5 7" id="KW-0594">Phospholipid biosynthesis</keyword>
<dbReference type="GO" id="GO:0046168">
    <property type="term" value="P:glycerol-3-phosphate catabolic process"/>
    <property type="evidence" value="ECO:0007669"/>
    <property type="project" value="InterPro"/>
</dbReference>
<dbReference type="UniPathway" id="UPA00940"/>
<evidence type="ECO:0000256" key="7">
    <source>
        <dbReference type="HAMAP-Rule" id="MF_00394"/>
    </source>
</evidence>
<evidence type="ECO:0000256" key="8">
    <source>
        <dbReference type="PIRSR" id="PIRSR000114-1"/>
    </source>
</evidence>
<feature type="binding site" evidence="7">
    <location>
        <position position="142"/>
    </location>
    <ligand>
        <name>sn-glycerol 3-phosphate</name>
        <dbReference type="ChEBI" id="CHEBI:57597"/>
    </ligand>
</feature>
<dbReference type="Pfam" id="PF01210">
    <property type="entry name" value="NAD_Gly3P_dh_N"/>
    <property type="match status" value="1"/>
</dbReference>
<dbReference type="GO" id="GO:0008654">
    <property type="term" value="P:phospholipid biosynthetic process"/>
    <property type="evidence" value="ECO:0007669"/>
    <property type="project" value="UniProtKB-KW"/>
</dbReference>
<dbReference type="InterPro" id="IPR006109">
    <property type="entry name" value="G3P_DH_NAD-dep_C"/>
</dbReference>
<gene>
    <name evidence="7" type="primary">gpsA</name>
    <name evidence="15" type="ORF">DC28_12485</name>
</gene>
<reference evidence="15 16" key="1">
    <citation type="submission" date="2014-05" db="EMBL/GenBank/DDBJ databases">
        <title>De novo Genome Sequence of Spirocheata sp.</title>
        <authorList>
            <person name="Shivani Y."/>
            <person name="Subhash Y."/>
            <person name="Tushar L."/>
            <person name="Sasikala C."/>
            <person name="Ramana C.V."/>
        </authorList>
    </citation>
    <scope>NUCLEOTIDE SEQUENCE [LARGE SCALE GENOMIC DNA]</scope>
    <source>
        <strain evidence="15 16">JC230</strain>
    </source>
</reference>
<keyword evidence="7" id="KW-0547">Nucleotide-binding</keyword>
<dbReference type="GO" id="GO:0141153">
    <property type="term" value="F:glycerol-3-phosphate dehydrogenase (NADP+) activity"/>
    <property type="evidence" value="ECO:0007669"/>
    <property type="project" value="RHEA"/>
</dbReference>
<comment type="caution">
    <text evidence="15">The sequence shown here is derived from an EMBL/GenBank/DDBJ whole genome shotgun (WGS) entry which is preliminary data.</text>
</comment>
<feature type="binding site" evidence="7">
    <location>
        <position position="109"/>
    </location>
    <ligand>
        <name>NADPH</name>
        <dbReference type="ChEBI" id="CHEBI:57783"/>
    </ligand>
</feature>
<feature type="binding site" evidence="9">
    <location>
        <position position="109"/>
    </location>
    <ligand>
        <name>substrate</name>
    </ligand>
</feature>
<dbReference type="SUPFAM" id="SSF48179">
    <property type="entry name" value="6-phosphogluconate dehydrogenase C-terminal domain-like"/>
    <property type="match status" value="1"/>
</dbReference>
<dbReference type="InterPro" id="IPR011128">
    <property type="entry name" value="G3P_DH_NAD-dep_N"/>
</dbReference>
<evidence type="ECO:0000256" key="3">
    <source>
        <dbReference type="ARBA" id="ARBA00023002"/>
    </source>
</evidence>
<comment type="subcellular location">
    <subcellularLocation>
        <location evidence="7">Cytoplasm</location>
    </subcellularLocation>
</comment>
<dbReference type="GO" id="GO:0141152">
    <property type="term" value="F:glycerol-3-phosphate dehydrogenase (NAD+) activity"/>
    <property type="evidence" value="ECO:0007669"/>
    <property type="project" value="RHEA"/>
</dbReference>
<feature type="binding site" evidence="7">
    <location>
        <position position="49"/>
    </location>
    <ligand>
        <name>NADPH</name>
        <dbReference type="ChEBI" id="CHEBI:57783"/>
    </ligand>
</feature>
<dbReference type="InterPro" id="IPR036291">
    <property type="entry name" value="NAD(P)-bd_dom_sf"/>
</dbReference>
<feature type="binding site" evidence="7">
    <location>
        <position position="267"/>
    </location>
    <ligand>
        <name>NADPH</name>
        <dbReference type="ChEBI" id="CHEBI:57783"/>
    </ligand>
</feature>
<dbReference type="Gene3D" id="1.10.1040.10">
    <property type="entry name" value="N-(1-d-carboxylethyl)-l-norvaline Dehydrogenase, domain 2"/>
    <property type="match status" value="1"/>
</dbReference>
<feature type="binding site" evidence="7">
    <location>
        <position position="146"/>
    </location>
    <ligand>
        <name>NADPH</name>
        <dbReference type="ChEBI" id="CHEBI:57783"/>
    </ligand>
</feature>
<dbReference type="GO" id="GO:0046167">
    <property type="term" value="P:glycerol-3-phosphate biosynthetic process"/>
    <property type="evidence" value="ECO:0007669"/>
    <property type="project" value="UniProtKB-UniRule"/>
</dbReference>
<dbReference type="Gene3D" id="3.40.50.720">
    <property type="entry name" value="NAD(P)-binding Rossmann-like Domain"/>
    <property type="match status" value="1"/>
</dbReference>
<evidence type="ECO:0000256" key="4">
    <source>
        <dbReference type="ARBA" id="ARBA00023098"/>
    </source>
</evidence>
<feature type="binding site" evidence="7">
    <location>
        <position position="302"/>
    </location>
    <ligand>
        <name>NADPH</name>
        <dbReference type="ChEBI" id="CHEBI:57783"/>
    </ligand>
</feature>
<feature type="binding site" evidence="10">
    <location>
        <position position="267"/>
    </location>
    <ligand>
        <name>NAD(+)</name>
        <dbReference type="ChEBI" id="CHEBI:57540"/>
    </ligand>
</feature>
<dbReference type="GO" id="GO:0051287">
    <property type="term" value="F:NAD binding"/>
    <property type="evidence" value="ECO:0007669"/>
    <property type="project" value="InterPro"/>
</dbReference>
<organism evidence="15 16">
    <name type="scientific">Spirochaeta lutea</name>
    <dbReference type="NCBI Taxonomy" id="1480694"/>
    <lineage>
        <taxon>Bacteria</taxon>
        <taxon>Pseudomonadati</taxon>
        <taxon>Spirochaetota</taxon>
        <taxon>Spirochaetia</taxon>
        <taxon>Spirochaetales</taxon>
        <taxon>Spirochaetaceae</taxon>
        <taxon>Spirochaeta</taxon>
    </lineage>
</organism>
<comment type="catalytic activity">
    <reaction evidence="7 12">
        <text>sn-glycerol 3-phosphate + NADP(+) = dihydroxyacetone phosphate + NADPH + H(+)</text>
        <dbReference type="Rhea" id="RHEA:11096"/>
        <dbReference type="ChEBI" id="CHEBI:15378"/>
        <dbReference type="ChEBI" id="CHEBI:57597"/>
        <dbReference type="ChEBI" id="CHEBI:57642"/>
        <dbReference type="ChEBI" id="CHEBI:57783"/>
        <dbReference type="ChEBI" id="CHEBI:58349"/>
        <dbReference type="EC" id="1.1.1.94"/>
    </reaction>
</comment>
<dbReference type="InterPro" id="IPR006168">
    <property type="entry name" value="G3P_DH_NAD-dep"/>
</dbReference>
<feature type="binding site" evidence="7">
    <location>
        <position position="197"/>
    </location>
    <ligand>
        <name>sn-glycerol 3-phosphate</name>
        <dbReference type="ChEBI" id="CHEBI:57597"/>
    </ligand>
</feature>
<keyword evidence="7 10" id="KW-0520">NAD</keyword>
<feature type="binding site" evidence="7">
    <location>
        <position position="267"/>
    </location>
    <ligand>
        <name>sn-glycerol 3-phosphate</name>
        <dbReference type="ChEBI" id="CHEBI:57597"/>
    </ligand>
</feature>
<feature type="domain" description="Glycerol-3-phosphate dehydrogenase NAD-dependent C-terminal" evidence="14">
    <location>
        <begin position="186"/>
        <end position="338"/>
    </location>
</feature>
<dbReference type="RefSeq" id="WP_037548999.1">
    <property type="nucleotide sequence ID" value="NZ_JNUP01000067.1"/>
</dbReference>
<keyword evidence="4 7" id="KW-0443">Lipid metabolism</keyword>
<evidence type="ECO:0000313" key="15">
    <source>
        <dbReference type="EMBL" id="KGE71258.1"/>
    </source>
</evidence>
<dbReference type="Pfam" id="PF07479">
    <property type="entry name" value="NAD_Gly3P_dh_C"/>
    <property type="match status" value="1"/>
</dbReference>
<keyword evidence="3 7" id="KW-0560">Oxidoreductase</keyword>
<dbReference type="InterPro" id="IPR013328">
    <property type="entry name" value="6PGD_dom2"/>
</dbReference>
<dbReference type="PANTHER" id="PTHR11728:SF1">
    <property type="entry name" value="GLYCEROL-3-PHOSPHATE DEHYDROGENASE [NAD(+)] 2, CHLOROPLASTIC"/>
    <property type="match status" value="1"/>
</dbReference>
<feature type="active site" description="Proton acceptor" evidence="7 8">
    <location>
        <position position="197"/>
    </location>
</feature>
<dbReference type="PRINTS" id="PR00077">
    <property type="entry name" value="GPDHDRGNASE"/>
</dbReference>
<evidence type="ECO:0000256" key="6">
    <source>
        <dbReference type="ARBA" id="ARBA00023264"/>
    </source>
</evidence>
<comment type="pathway">
    <text evidence="7">Membrane lipid metabolism; glycerophospholipid metabolism.</text>
</comment>
<comment type="similarity">
    <text evidence="1 7 11">Belongs to the NAD-dependent glycerol-3-phosphate dehydrogenase family.</text>
</comment>
<dbReference type="HAMAP" id="MF_00394">
    <property type="entry name" value="NAD_Glyc3P_dehydrog"/>
    <property type="match status" value="1"/>
</dbReference>
<dbReference type="OrthoDB" id="9812273at2"/>
<dbReference type="InterPro" id="IPR008927">
    <property type="entry name" value="6-PGluconate_DH-like_C_sf"/>
</dbReference>
<evidence type="ECO:0000256" key="1">
    <source>
        <dbReference type="ARBA" id="ARBA00011009"/>
    </source>
</evidence>
<feature type="binding site" evidence="7">
    <location>
        <position position="144"/>
    </location>
    <ligand>
        <name>sn-glycerol 3-phosphate</name>
        <dbReference type="ChEBI" id="CHEBI:57597"/>
    </ligand>
</feature>
<feature type="binding site" evidence="7">
    <location>
        <position position="12"/>
    </location>
    <ligand>
        <name>NADPH</name>
        <dbReference type="ChEBI" id="CHEBI:57783"/>
    </ligand>
</feature>
<evidence type="ECO:0000256" key="5">
    <source>
        <dbReference type="ARBA" id="ARBA00023209"/>
    </source>
</evidence>
<feature type="binding site" evidence="10">
    <location>
        <begin position="8"/>
        <end position="13"/>
    </location>
    <ligand>
        <name>NAD(+)</name>
        <dbReference type="ChEBI" id="CHEBI:57540"/>
    </ligand>
</feature>
<feature type="domain" description="Glycerol-3-phosphate dehydrogenase NAD-dependent N-terminal" evidence="13">
    <location>
        <begin position="4"/>
        <end position="165"/>
    </location>
</feature>
<dbReference type="eggNOG" id="COG0240">
    <property type="taxonomic scope" value="Bacteria"/>
</dbReference>
<evidence type="ECO:0000256" key="11">
    <source>
        <dbReference type="RuleBase" id="RU000437"/>
    </source>
</evidence>
<feature type="binding site" evidence="7">
    <location>
        <position position="109"/>
    </location>
    <ligand>
        <name>sn-glycerol 3-phosphate</name>
        <dbReference type="ChEBI" id="CHEBI:57597"/>
    </ligand>
</feature>
<dbReference type="PIRSF" id="PIRSF000114">
    <property type="entry name" value="Glycerol-3-P_dh"/>
    <property type="match status" value="1"/>
</dbReference>
<sequence>MKSIGMIGGGAWGTAIGKILAEKGHQVQIWAYEQELVDSINTRQENNLYLPGVSLPANLTADRDIRAVAQDKDFVIFSTPSLYLLPAVRQIVTVPNIAEGHTPLGVLTKGFVHTQRGPRLILETMEDYLPGFYKGNLVYISGPSHAEEVARGKLTGLISASQNPKNSIRFRELLNSETLMVFSSLDVIGVQISAAVKNVVAIAFGIMDAMKEFSGTVGDNTESLLLAAGLNEIQTIARAMGSTHPETFTSIAGVGDLDVTCRSIHGRNRRFGREIVLKHILEPFSSIDDLLSNLQELGYLPEGAVAVANVKELAERLNLKLPISSGVFRILNKENTPMDEARGILASLTGARLDFHVDFP</sequence>
<name>A0A098QV17_9SPIO</name>
<comment type="function">
    <text evidence="7">Catalyzes the reduction of the glycolytic intermediate dihydroxyacetone phosphate (DHAP) to sn-glycerol 3-phosphate (G3P), the key precursor for phospholipid synthesis.</text>
</comment>
<accession>A0A098QV17</accession>
<comment type="catalytic activity">
    <reaction evidence="7">
        <text>sn-glycerol 3-phosphate + NAD(+) = dihydroxyacetone phosphate + NADH + H(+)</text>
        <dbReference type="Rhea" id="RHEA:11092"/>
        <dbReference type="ChEBI" id="CHEBI:15378"/>
        <dbReference type="ChEBI" id="CHEBI:57540"/>
        <dbReference type="ChEBI" id="CHEBI:57597"/>
        <dbReference type="ChEBI" id="CHEBI:57642"/>
        <dbReference type="ChEBI" id="CHEBI:57945"/>
        <dbReference type="EC" id="1.1.1.94"/>
    </reaction>
</comment>
<feature type="binding site" evidence="7">
    <location>
        <position position="300"/>
    </location>
    <ligand>
        <name>NADPH</name>
        <dbReference type="ChEBI" id="CHEBI:57783"/>
    </ligand>
</feature>
<evidence type="ECO:0000256" key="10">
    <source>
        <dbReference type="PIRSR" id="PIRSR000114-3"/>
    </source>
</evidence>